<dbReference type="PANTHER" id="PTHR40267">
    <property type="entry name" value="BLR3294 PROTEIN"/>
    <property type="match status" value="1"/>
</dbReference>
<dbReference type="Gene3D" id="3.40.50.12500">
    <property type="match status" value="1"/>
</dbReference>
<dbReference type="AlphaFoldDB" id="A0A381ST18"/>
<protein>
    <recommendedName>
        <fullName evidence="2">Asp/Glu racemase</fullName>
    </recommendedName>
</protein>
<dbReference type="PANTHER" id="PTHR40267:SF1">
    <property type="entry name" value="BLR3294 PROTEIN"/>
    <property type="match status" value="1"/>
</dbReference>
<dbReference type="InterPro" id="IPR053714">
    <property type="entry name" value="Iso_Racemase_Enz_sf"/>
</dbReference>
<proteinExistence type="predicted"/>
<dbReference type="EMBL" id="UINC01003450">
    <property type="protein sequence ID" value="SVA06431.1"/>
    <property type="molecule type" value="Genomic_DNA"/>
</dbReference>
<evidence type="ECO:0000313" key="1">
    <source>
        <dbReference type="EMBL" id="SVA06431.1"/>
    </source>
</evidence>
<evidence type="ECO:0008006" key="2">
    <source>
        <dbReference type="Google" id="ProtNLM"/>
    </source>
</evidence>
<name>A0A381ST18_9ZZZZ</name>
<reference evidence="1" key="1">
    <citation type="submission" date="2018-05" db="EMBL/GenBank/DDBJ databases">
        <authorList>
            <person name="Lanie J.A."/>
            <person name="Ng W.-L."/>
            <person name="Kazmierczak K.M."/>
            <person name="Andrzejewski T.M."/>
            <person name="Davidsen T.M."/>
            <person name="Wayne K.J."/>
            <person name="Tettelin H."/>
            <person name="Glass J.I."/>
            <person name="Rusch D."/>
            <person name="Podicherti R."/>
            <person name="Tsui H.-C.T."/>
            <person name="Winkler M.E."/>
        </authorList>
    </citation>
    <scope>NUCLEOTIDE SEQUENCE</scope>
</reference>
<accession>A0A381ST18</accession>
<organism evidence="1">
    <name type="scientific">marine metagenome</name>
    <dbReference type="NCBI Taxonomy" id="408172"/>
    <lineage>
        <taxon>unclassified sequences</taxon>
        <taxon>metagenomes</taxon>
        <taxon>ecological metagenomes</taxon>
    </lineage>
</organism>
<dbReference type="PIRSF" id="PIRSF015736">
    <property type="entry name" value="MI"/>
    <property type="match status" value="1"/>
</dbReference>
<sequence length="260" mass="28266">MSQNSILELEFKTDTGLGNRANIGIIVLRTDQTLEHEFANLLNLAGVALYHSRIPNEMEVTKENLANMEEELPVAAALLPALFNFDVIGYGCTSGSTIIGEKNVEKAIQVVHPDVPTSNPLTACKAALQALGVKRVAFLTPYDPGITTTMRDNLLVSGFEIPVTGSFFESDDFVVGRIDPESILEAIEKIGVRDDCDGVFVSCTNLRVASIIETAEARLGKPVTSSNHALAWHLLRLAGIQDCPENFGSLFQVQLNEHDE</sequence>
<gene>
    <name evidence="1" type="ORF">METZ01_LOCUS59285</name>
</gene>
<dbReference type="InterPro" id="IPR026286">
    <property type="entry name" value="MaiA/AMDase"/>
</dbReference>
<dbReference type="Pfam" id="PF17645">
    <property type="entry name" value="Amdase"/>
    <property type="match status" value="1"/>
</dbReference>